<proteinExistence type="predicted"/>
<keyword evidence="3" id="KW-1185">Reference proteome</keyword>
<dbReference type="EMBL" id="PXOA01000277">
    <property type="protein sequence ID" value="RFU77548.1"/>
    <property type="molecule type" value="Genomic_DNA"/>
</dbReference>
<sequence>MFAVAWALTVWSSPPGGFEGITLSASAWTERRTGEYGIAGEGGGGGGADLDSMAPAILRETTIEDGQVRLRLASTYAYYHFAHDMFITYTSRAFGIFFKSTKGIHKALWPLPLAVVDPGLVKHIGHQGQGRIKHHPTTRALPPFSDSSAPLNETNSRISPSDYQHIPLEHPYTQSLRRDMRQNSQSVKQYSSGHSASAPS</sequence>
<feature type="region of interest" description="Disordered" evidence="1">
    <location>
        <begin position="126"/>
        <end position="200"/>
    </location>
</feature>
<dbReference type="Proteomes" id="UP000266272">
    <property type="component" value="Unassembled WGS sequence"/>
</dbReference>
<gene>
    <name evidence="2" type="ORF">TARUN_4698</name>
</gene>
<protein>
    <submittedName>
        <fullName evidence="2">Uncharacterized protein</fullName>
    </submittedName>
</protein>
<organism evidence="2 3">
    <name type="scientific">Trichoderma arundinaceum</name>
    <dbReference type="NCBI Taxonomy" id="490622"/>
    <lineage>
        <taxon>Eukaryota</taxon>
        <taxon>Fungi</taxon>
        <taxon>Dikarya</taxon>
        <taxon>Ascomycota</taxon>
        <taxon>Pezizomycotina</taxon>
        <taxon>Sordariomycetes</taxon>
        <taxon>Hypocreomycetidae</taxon>
        <taxon>Hypocreales</taxon>
        <taxon>Hypocreaceae</taxon>
        <taxon>Trichoderma</taxon>
    </lineage>
</organism>
<accession>A0A395NNH8</accession>
<evidence type="ECO:0000256" key="1">
    <source>
        <dbReference type="SAM" id="MobiDB-lite"/>
    </source>
</evidence>
<evidence type="ECO:0000313" key="2">
    <source>
        <dbReference type="EMBL" id="RFU77548.1"/>
    </source>
</evidence>
<name>A0A395NNH8_TRIAR</name>
<reference evidence="2 3" key="1">
    <citation type="journal article" date="2018" name="PLoS Pathog.">
        <title>Evolution of structural diversity of trichothecenes, a family of toxins produced by plant pathogenic and entomopathogenic fungi.</title>
        <authorList>
            <person name="Proctor R.H."/>
            <person name="McCormick S.P."/>
            <person name="Kim H.S."/>
            <person name="Cardoza R.E."/>
            <person name="Stanley A.M."/>
            <person name="Lindo L."/>
            <person name="Kelly A."/>
            <person name="Brown D.W."/>
            <person name="Lee T."/>
            <person name="Vaughan M.M."/>
            <person name="Alexander N.J."/>
            <person name="Busman M."/>
            <person name="Gutierrez S."/>
        </authorList>
    </citation>
    <scope>NUCLEOTIDE SEQUENCE [LARGE SCALE GENOMIC DNA]</scope>
    <source>
        <strain evidence="2 3">IBT 40837</strain>
    </source>
</reference>
<feature type="compositionally biased region" description="Polar residues" evidence="1">
    <location>
        <begin position="182"/>
        <end position="200"/>
    </location>
</feature>
<comment type="caution">
    <text evidence="2">The sequence shown here is derived from an EMBL/GenBank/DDBJ whole genome shotgun (WGS) entry which is preliminary data.</text>
</comment>
<feature type="compositionally biased region" description="Polar residues" evidence="1">
    <location>
        <begin position="145"/>
        <end position="162"/>
    </location>
</feature>
<dbReference type="AlphaFoldDB" id="A0A395NNH8"/>
<evidence type="ECO:0000313" key="3">
    <source>
        <dbReference type="Proteomes" id="UP000266272"/>
    </source>
</evidence>